<evidence type="ECO:0000256" key="10">
    <source>
        <dbReference type="SAM" id="SignalP"/>
    </source>
</evidence>
<dbReference type="EMBL" id="CP040449">
    <property type="protein sequence ID" value="QFI55758.1"/>
    <property type="molecule type" value="Genomic_DNA"/>
</dbReference>
<proteinExistence type="predicted"/>
<feature type="signal peptide" evidence="10">
    <location>
        <begin position="1"/>
        <end position="18"/>
    </location>
</feature>
<gene>
    <name evidence="11" type="ORF">FE240_14310</name>
</gene>
<keyword evidence="4 8" id="KW-0479">Metal-binding</keyword>
<dbReference type="PANTHER" id="PTHR10266:SF3">
    <property type="entry name" value="CYTOCHROME C1, HEME PROTEIN, MITOCHONDRIAL"/>
    <property type="match status" value="1"/>
</dbReference>
<evidence type="ECO:0000256" key="1">
    <source>
        <dbReference type="ARBA" id="ARBA00004370"/>
    </source>
</evidence>
<comment type="cofactor">
    <cofactor evidence="8">
        <name>heme c</name>
        <dbReference type="ChEBI" id="CHEBI:61717"/>
    </cofactor>
    <text evidence="8">Binds 1 heme c group covalently per subunit.</text>
</comment>
<evidence type="ECO:0000256" key="6">
    <source>
        <dbReference type="ARBA" id="ARBA00023004"/>
    </source>
</evidence>
<feature type="binding site" description="covalent" evidence="8">
    <location>
        <position position="54"/>
    </location>
    <ligand>
        <name>heme c</name>
        <dbReference type="ChEBI" id="CHEBI:61717"/>
    </ligand>
</feature>
<evidence type="ECO:0000256" key="3">
    <source>
        <dbReference type="ARBA" id="ARBA00022692"/>
    </source>
</evidence>
<dbReference type="Gene3D" id="1.10.760.10">
    <property type="entry name" value="Cytochrome c-like domain"/>
    <property type="match status" value="1"/>
</dbReference>
<keyword evidence="5 9" id="KW-1133">Transmembrane helix</keyword>
<dbReference type="AlphaFoldDB" id="A0A5J6X0P8"/>
<evidence type="ECO:0000313" key="12">
    <source>
        <dbReference type="Proteomes" id="UP000594034"/>
    </source>
</evidence>
<comment type="subcellular location">
    <subcellularLocation>
        <location evidence="1">Membrane</location>
    </subcellularLocation>
</comment>
<dbReference type="InterPro" id="IPR002326">
    <property type="entry name" value="Cyt_c1"/>
</dbReference>
<keyword evidence="2 8" id="KW-0349">Heme</keyword>
<organism evidence="11 12">
    <name type="scientific">Aeromonas simiae</name>
    <dbReference type="NCBI Taxonomy" id="218936"/>
    <lineage>
        <taxon>Bacteria</taxon>
        <taxon>Pseudomonadati</taxon>
        <taxon>Pseudomonadota</taxon>
        <taxon>Gammaproteobacteria</taxon>
        <taxon>Aeromonadales</taxon>
        <taxon>Aeromonadaceae</taxon>
        <taxon>Aeromonas</taxon>
    </lineage>
</organism>
<feature type="chain" id="PRO_5023870763" evidence="10">
    <location>
        <begin position="19"/>
        <end position="245"/>
    </location>
</feature>
<sequence>MKKMIIAFFTLLPAFAMAAGGEGVKLDKAHYDLTDKVSLQRGATTFMNYCFGCHSTQYQRYNRVAQDLGIPEDLMRENLIFTGAKSGDLMKNAVAEKEAAKWFGAPPPDLTLVARVRGADWIYTYLRSFYVDPSRPFGVNNLVFPAVGMPHVLEPLQGTPRLHYATEVVNGEEVKVPHSIVSDGNGELSTEEYDQTVLDLVNFLVYSGEPVQLERERMGFWVLGFIVIFFIFTVLLKKEYWRDVH</sequence>
<accession>A0A5J6X0P8</accession>
<dbReference type="InterPro" id="IPR036909">
    <property type="entry name" value="Cyt_c-like_dom_sf"/>
</dbReference>
<evidence type="ECO:0000256" key="2">
    <source>
        <dbReference type="ARBA" id="ARBA00022617"/>
    </source>
</evidence>
<keyword evidence="7 9" id="KW-0472">Membrane</keyword>
<evidence type="ECO:0000313" key="11">
    <source>
        <dbReference type="EMBL" id="QFI55758.1"/>
    </source>
</evidence>
<keyword evidence="6 8" id="KW-0408">Iron</keyword>
<dbReference type="GO" id="GO:0046872">
    <property type="term" value="F:metal ion binding"/>
    <property type="evidence" value="ECO:0007669"/>
    <property type="project" value="UniProtKB-KW"/>
</dbReference>
<dbReference type="PANTHER" id="PTHR10266">
    <property type="entry name" value="CYTOCHROME C1"/>
    <property type="match status" value="1"/>
</dbReference>
<evidence type="ECO:0000256" key="9">
    <source>
        <dbReference type="SAM" id="Phobius"/>
    </source>
</evidence>
<keyword evidence="3 9" id="KW-0812">Transmembrane</keyword>
<dbReference type="SUPFAM" id="SSF46626">
    <property type="entry name" value="Cytochrome c"/>
    <property type="match status" value="1"/>
</dbReference>
<dbReference type="GO" id="GO:0016020">
    <property type="term" value="C:membrane"/>
    <property type="evidence" value="ECO:0007669"/>
    <property type="project" value="UniProtKB-SubCell"/>
</dbReference>
<dbReference type="RefSeq" id="WP_193001860.1">
    <property type="nucleotide sequence ID" value="NZ_CP040449.1"/>
</dbReference>
<evidence type="ECO:0000256" key="5">
    <source>
        <dbReference type="ARBA" id="ARBA00022989"/>
    </source>
</evidence>
<feature type="transmembrane region" description="Helical" evidence="9">
    <location>
        <begin position="218"/>
        <end position="236"/>
    </location>
</feature>
<evidence type="ECO:0000256" key="8">
    <source>
        <dbReference type="PIRSR" id="PIRSR602326-1"/>
    </source>
</evidence>
<name>A0A5J6X0P8_9GAMM</name>
<dbReference type="Pfam" id="PF02167">
    <property type="entry name" value="Cytochrom_C1"/>
    <property type="match status" value="1"/>
</dbReference>
<protein>
    <submittedName>
        <fullName evidence="11">Cytochrome c1</fullName>
    </submittedName>
</protein>
<dbReference type="GO" id="GO:0009055">
    <property type="term" value="F:electron transfer activity"/>
    <property type="evidence" value="ECO:0007669"/>
    <property type="project" value="InterPro"/>
</dbReference>
<keyword evidence="12" id="KW-1185">Reference proteome</keyword>
<dbReference type="FunFam" id="1.10.760.10:FF:000034">
    <property type="entry name" value="Ubiquinol--cytochrome c reductase, cytochrome c1"/>
    <property type="match status" value="1"/>
</dbReference>
<dbReference type="Proteomes" id="UP000594034">
    <property type="component" value="Chromosome"/>
</dbReference>
<feature type="binding site" description="covalent" evidence="8">
    <location>
        <position position="50"/>
    </location>
    <ligand>
        <name>heme c</name>
        <dbReference type="ChEBI" id="CHEBI:61717"/>
    </ligand>
</feature>
<reference evidence="11 12" key="1">
    <citation type="submission" date="2019-05" db="EMBL/GenBank/DDBJ databases">
        <title>OXA-830, a novel chromosomally encoded expanded-spectrum class D beta-lactamase in Aeromonas simiae.</title>
        <authorList>
            <person name="Zhou W."/>
            <person name="Chen Q."/>
        </authorList>
    </citation>
    <scope>NUCLEOTIDE SEQUENCE [LARGE SCALE GENOMIC DNA]</scope>
    <source>
        <strain evidence="11 12">A6</strain>
    </source>
</reference>
<keyword evidence="10" id="KW-0732">Signal</keyword>
<dbReference type="GO" id="GO:0020037">
    <property type="term" value="F:heme binding"/>
    <property type="evidence" value="ECO:0007669"/>
    <property type="project" value="InterPro"/>
</dbReference>
<evidence type="ECO:0000256" key="7">
    <source>
        <dbReference type="ARBA" id="ARBA00023136"/>
    </source>
</evidence>
<feature type="binding site" description="covalent" evidence="8">
    <location>
        <position position="53"/>
    </location>
    <ligand>
        <name>heme c</name>
        <dbReference type="ChEBI" id="CHEBI:61717"/>
    </ligand>
</feature>
<dbReference type="KEGG" id="asim:FE240_14310"/>
<evidence type="ECO:0000256" key="4">
    <source>
        <dbReference type="ARBA" id="ARBA00022723"/>
    </source>
</evidence>